<dbReference type="GO" id="GO:0009306">
    <property type="term" value="P:protein secretion"/>
    <property type="evidence" value="ECO:0007669"/>
    <property type="project" value="InterPro"/>
</dbReference>
<sequence length="717" mass="76565">MNQPGTQGDGLPAWMRSIYKHKGMIVPLGFVGLLVVILVPLPPFAMDLLIAGNISLAVIILLTTVYMAKPLDFSVFPSLLLATTMLRLVINIASTRLILTADATSPEEAVGVAGKVISAFGEFVAGDSLFVGVVIFLILVIVQFIVITKGAGRVSEVAARFTLDAMPGKQMAIDSDLNAGLINEAEARQRREEISSEADFFGAMDGASKFVRGDAIAGIIITGINIVGGLAVGIIDHGWPVGQTAQVFTKLTIGDGLTSQIPSFVISISAALIVTRSGARADLGEELTDQLMSQPRGLVITAVFLSLLALTPLPTVPLLATGGTLGLIAFGMFRSARVKVTEARESAVAEAQIPAEPPPIETLLKVDTMELEIGYGLVSLVDAGQGGDLLGRISAIRRQLAAEIGLVTPPIRIRDNMQLEPGQYRVKIRGAAVASGELRPGMLMAMDSGIATGKVQGERTTEPAFGLDAWWINPDQRHRAETMNYTVVDPTSVLATHLTEIVKQHAAELLTREEVNNLVENLRAKSPKLVEEAIPALVKVSDLQRVLHNLLRERVPIRDMETIVETLADWAPKSSDVDILTEYVRNALRRVICEQHTTPGDNGKPRIVCVTLDPSFEDQIAAYIERGPAGTSLSMPARVATQTAEMILRSLQRVTASGNPPVVIASPQVRAVVWQILEPHLPTAVVLGYNEIPPGIEVESMGLVSPESEAAATVSAA</sequence>
<evidence type="ECO:0000256" key="4">
    <source>
        <dbReference type="ARBA" id="ARBA00022692"/>
    </source>
</evidence>
<gene>
    <name evidence="8" type="ORF">MNBD_PLANCTO03-2396</name>
</gene>
<dbReference type="InterPro" id="IPR042194">
    <property type="entry name" value="FHIPEP_1"/>
</dbReference>
<dbReference type="GO" id="GO:0044780">
    <property type="term" value="P:bacterial-type flagellum assembly"/>
    <property type="evidence" value="ECO:0007669"/>
    <property type="project" value="InterPro"/>
</dbReference>
<feature type="transmembrane region" description="Helical" evidence="7">
    <location>
        <begin position="215"/>
        <end position="235"/>
    </location>
</feature>
<dbReference type="AlphaFoldDB" id="A0A3B1E903"/>
<keyword evidence="3" id="KW-1003">Cell membrane</keyword>
<feature type="transmembrane region" description="Helical" evidence="7">
    <location>
        <begin position="79"/>
        <end position="99"/>
    </location>
</feature>
<keyword evidence="6 7" id="KW-0472">Membrane</keyword>
<organism evidence="8">
    <name type="scientific">hydrothermal vent metagenome</name>
    <dbReference type="NCBI Taxonomy" id="652676"/>
    <lineage>
        <taxon>unclassified sequences</taxon>
        <taxon>metagenomes</taxon>
        <taxon>ecological metagenomes</taxon>
    </lineage>
</organism>
<proteinExistence type="inferred from homology"/>
<evidence type="ECO:0000313" key="8">
    <source>
        <dbReference type="EMBL" id="VAX42407.1"/>
    </source>
</evidence>
<dbReference type="Gene3D" id="3.40.30.60">
    <property type="entry name" value="FHIPEP family, domain 1"/>
    <property type="match status" value="1"/>
</dbReference>
<dbReference type="InterPro" id="IPR001712">
    <property type="entry name" value="T3SS_FHIPEP"/>
</dbReference>
<name>A0A3B1E903_9ZZZZ</name>
<dbReference type="InterPro" id="IPR006301">
    <property type="entry name" value="FlhA"/>
</dbReference>
<comment type="subcellular location">
    <subcellularLocation>
        <location evidence="1">Cell membrane</location>
        <topology evidence="1">Multi-pass membrane protein</topology>
    </subcellularLocation>
</comment>
<dbReference type="PANTHER" id="PTHR30161">
    <property type="entry name" value="FLAGELLAR EXPORT PROTEIN, MEMBRANE FLHA SUBUNIT-RELATED"/>
    <property type="match status" value="1"/>
</dbReference>
<dbReference type="PRINTS" id="PR00949">
    <property type="entry name" value="TYPE3IMAPROT"/>
</dbReference>
<dbReference type="Gene3D" id="1.10.8.540">
    <property type="entry name" value="FHIPEP family, domain 3"/>
    <property type="match status" value="1"/>
</dbReference>
<feature type="transmembrane region" description="Helical" evidence="7">
    <location>
        <begin position="24"/>
        <end position="42"/>
    </location>
</feature>
<keyword evidence="8" id="KW-0966">Cell projection</keyword>
<evidence type="ECO:0000256" key="3">
    <source>
        <dbReference type="ARBA" id="ARBA00022475"/>
    </source>
</evidence>
<evidence type="ECO:0000256" key="7">
    <source>
        <dbReference type="SAM" id="Phobius"/>
    </source>
</evidence>
<feature type="transmembrane region" description="Helical" evidence="7">
    <location>
        <begin position="48"/>
        <end position="67"/>
    </location>
</feature>
<feature type="transmembrane region" description="Helical" evidence="7">
    <location>
        <begin position="129"/>
        <end position="147"/>
    </location>
</feature>
<keyword evidence="5 7" id="KW-1133">Transmembrane helix</keyword>
<dbReference type="PANTHER" id="PTHR30161:SF1">
    <property type="entry name" value="FLAGELLAR BIOSYNTHESIS PROTEIN FLHA-RELATED"/>
    <property type="match status" value="1"/>
</dbReference>
<accession>A0A3B1E903</accession>
<keyword evidence="8" id="KW-0969">Cilium</keyword>
<keyword evidence="8" id="KW-0282">Flagellum</keyword>
<dbReference type="PROSITE" id="PS00994">
    <property type="entry name" value="FHIPEP"/>
    <property type="match status" value="1"/>
</dbReference>
<evidence type="ECO:0000256" key="6">
    <source>
        <dbReference type="ARBA" id="ARBA00023136"/>
    </source>
</evidence>
<dbReference type="EMBL" id="UOGK01000685">
    <property type="protein sequence ID" value="VAX42407.1"/>
    <property type="molecule type" value="Genomic_DNA"/>
</dbReference>
<dbReference type="InterPro" id="IPR042196">
    <property type="entry name" value="FHIPEP_4"/>
</dbReference>
<dbReference type="Gene3D" id="3.40.50.12790">
    <property type="entry name" value="FHIPEP family, domain 4"/>
    <property type="match status" value="1"/>
</dbReference>
<keyword evidence="4 7" id="KW-0812">Transmembrane</keyword>
<dbReference type="GO" id="GO:0005886">
    <property type="term" value="C:plasma membrane"/>
    <property type="evidence" value="ECO:0007669"/>
    <property type="project" value="UniProtKB-SubCell"/>
</dbReference>
<evidence type="ECO:0000256" key="1">
    <source>
        <dbReference type="ARBA" id="ARBA00004651"/>
    </source>
</evidence>
<protein>
    <submittedName>
        <fullName evidence="8">Flagellar biosynthesis protein FlhA</fullName>
    </submittedName>
</protein>
<dbReference type="InterPro" id="IPR025505">
    <property type="entry name" value="FHIPEP_CS"/>
</dbReference>
<dbReference type="Pfam" id="PF00771">
    <property type="entry name" value="FHIPEP"/>
    <property type="match status" value="1"/>
</dbReference>
<dbReference type="NCBIfam" id="TIGR01398">
    <property type="entry name" value="FlhA"/>
    <property type="match status" value="1"/>
</dbReference>
<evidence type="ECO:0000256" key="5">
    <source>
        <dbReference type="ARBA" id="ARBA00022989"/>
    </source>
</evidence>
<dbReference type="PIRSF" id="PIRSF005419">
    <property type="entry name" value="FlhA"/>
    <property type="match status" value="1"/>
</dbReference>
<feature type="transmembrane region" description="Helical" evidence="7">
    <location>
        <begin position="261"/>
        <end position="279"/>
    </location>
</feature>
<comment type="similarity">
    <text evidence="2">Belongs to the FHIPEP (flagella/HR/invasion proteins export pore) family.</text>
</comment>
<dbReference type="InterPro" id="IPR042193">
    <property type="entry name" value="FHIPEP_3"/>
</dbReference>
<reference evidence="8" key="1">
    <citation type="submission" date="2018-06" db="EMBL/GenBank/DDBJ databases">
        <authorList>
            <person name="Zhirakovskaya E."/>
        </authorList>
    </citation>
    <scope>NUCLEOTIDE SEQUENCE</scope>
</reference>
<feature type="transmembrane region" description="Helical" evidence="7">
    <location>
        <begin position="291"/>
        <end position="310"/>
    </location>
</feature>
<evidence type="ECO:0000256" key="2">
    <source>
        <dbReference type="ARBA" id="ARBA00008835"/>
    </source>
</evidence>